<dbReference type="EMBL" id="VSRR010007642">
    <property type="protein sequence ID" value="MPC47259.1"/>
    <property type="molecule type" value="Genomic_DNA"/>
</dbReference>
<dbReference type="OrthoDB" id="5959877at2759"/>
<gene>
    <name evidence="1" type="ORF">E2C01_041000</name>
</gene>
<keyword evidence="2" id="KW-1185">Reference proteome</keyword>
<accession>A0A5B7FPR7</accession>
<comment type="caution">
    <text evidence="1">The sequence shown here is derived from an EMBL/GenBank/DDBJ whole genome shotgun (WGS) entry which is preliminary data.</text>
</comment>
<protein>
    <submittedName>
        <fullName evidence="1">Uncharacterized protein</fullName>
    </submittedName>
</protein>
<reference evidence="1 2" key="1">
    <citation type="submission" date="2019-05" db="EMBL/GenBank/DDBJ databases">
        <title>Another draft genome of Portunus trituberculatus and its Hox gene families provides insights of decapod evolution.</title>
        <authorList>
            <person name="Jeong J.-H."/>
            <person name="Song I."/>
            <person name="Kim S."/>
            <person name="Choi T."/>
            <person name="Kim D."/>
            <person name="Ryu S."/>
            <person name="Kim W."/>
        </authorList>
    </citation>
    <scope>NUCLEOTIDE SEQUENCE [LARGE SCALE GENOMIC DNA]</scope>
    <source>
        <tissue evidence="1">Muscle</tissue>
    </source>
</reference>
<evidence type="ECO:0000313" key="2">
    <source>
        <dbReference type="Proteomes" id="UP000324222"/>
    </source>
</evidence>
<organism evidence="1 2">
    <name type="scientific">Portunus trituberculatus</name>
    <name type="common">Swimming crab</name>
    <name type="synonym">Neptunus trituberculatus</name>
    <dbReference type="NCBI Taxonomy" id="210409"/>
    <lineage>
        <taxon>Eukaryota</taxon>
        <taxon>Metazoa</taxon>
        <taxon>Ecdysozoa</taxon>
        <taxon>Arthropoda</taxon>
        <taxon>Crustacea</taxon>
        <taxon>Multicrustacea</taxon>
        <taxon>Malacostraca</taxon>
        <taxon>Eumalacostraca</taxon>
        <taxon>Eucarida</taxon>
        <taxon>Decapoda</taxon>
        <taxon>Pleocyemata</taxon>
        <taxon>Brachyura</taxon>
        <taxon>Eubrachyura</taxon>
        <taxon>Portunoidea</taxon>
        <taxon>Portunidae</taxon>
        <taxon>Portuninae</taxon>
        <taxon>Portunus</taxon>
    </lineage>
</organism>
<sequence length="63" mass="7045">MGSSLFPPKKGRSGIETPFSIALQVSLAFQQLRDFIDTKYTTRPEIAVTSLPDGEARYNELVR</sequence>
<dbReference type="AlphaFoldDB" id="A0A5B7FPR7"/>
<proteinExistence type="predicted"/>
<dbReference type="Proteomes" id="UP000324222">
    <property type="component" value="Unassembled WGS sequence"/>
</dbReference>
<evidence type="ECO:0000313" key="1">
    <source>
        <dbReference type="EMBL" id="MPC47259.1"/>
    </source>
</evidence>
<name>A0A5B7FPR7_PORTR</name>